<reference evidence="1 2" key="1">
    <citation type="submission" date="2020-04" db="EMBL/GenBank/DDBJ databases">
        <authorList>
            <person name="Hitch T.C.A."/>
            <person name="Wylensek D."/>
            <person name="Clavel T."/>
        </authorList>
    </citation>
    <scope>NUCLEOTIDE SEQUENCE [LARGE SCALE GENOMIC DNA]</scope>
    <source>
        <strain evidence="1 2">Med78_4-601-WT-2</strain>
    </source>
</reference>
<gene>
    <name evidence="1" type="ORF">HF875_01970</name>
</gene>
<proteinExistence type="predicted"/>
<dbReference type="AlphaFoldDB" id="A0AA44DIE9"/>
<organism evidence="1 2">
    <name type="scientific">Paraclostridium bifermentans</name>
    <name type="common">Clostridium bifermentans</name>
    <dbReference type="NCBI Taxonomy" id="1490"/>
    <lineage>
        <taxon>Bacteria</taxon>
        <taxon>Bacillati</taxon>
        <taxon>Bacillota</taxon>
        <taxon>Clostridia</taxon>
        <taxon>Peptostreptococcales</taxon>
        <taxon>Peptostreptococcaceae</taxon>
        <taxon>Paraclostridium</taxon>
    </lineage>
</organism>
<evidence type="ECO:0000313" key="1">
    <source>
        <dbReference type="EMBL" id="NME08265.1"/>
    </source>
</evidence>
<protein>
    <submittedName>
        <fullName evidence="1">Transposase family protein</fullName>
    </submittedName>
</protein>
<dbReference type="Proteomes" id="UP000573963">
    <property type="component" value="Unassembled WGS sequence"/>
</dbReference>
<sequence>MHKKFQFNKYLAHPDRWSQFIGERYQSQIESHDIIASMSKPGNPYDNIIMKYLKIEIFDSKNIYHTRDIIISLKF</sequence>
<evidence type="ECO:0000313" key="2">
    <source>
        <dbReference type="Proteomes" id="UP000573963"/>
    </source>
</evidence>
<dbReference type="EMBL" id="JABAFD010000001">
    <property type="protein sequence ID" value="NME08265.1"/>
    <property type="molecule type" value="Genomic_DNA"/>
</dbReference>
<name>A0AA44DIE9_PARBF</name>
<accession>A0AA44DIE9</accession>
<dbReference type="InterPro" id="IPR012337">
    <property type="entry name" value="RNaseH-like_sf"/>
</dbReference>
<comment type="caution">
    <text evidence="1">The sequence shown here is derived from an EMBL/GenBank/DDBJ whole genome shotgun (WGS) entry which is preliminary data.</text>
</comment>
<dbReference type="RefSeq" id="WP_168930638.1">
    <property type="nucleotide sequence ID" value="NZ_JABAFD010000001.1"/>
</dbReference>
<dbReference type="SUPFAM" id="SSF53098">
    <property type="entry name" value="Ribonuclease H-like"/>
    <property type="match status" value="1"/>
</dbReference>